<dbReference type="Proteomes" id="UP001150266">
    <property type="component" value="Unassembled WGS sequence"/>
</dbReference>
<evidence type="ECO:0000313" key="3">
    <source>
        <dbReference type="Proteomes" id="UP001150266"/>
    </source>
</evidence>
<dbReference type="EMBL" id="JAOTPV010000014">
    <property type="protein sequence ID" value="KAJ4475494.1"/>
    <property type="molecule type" value="Genomic_DNA"/>
</dbReference>
<dbReference type="Gene3D" id="3.40.50.1820">
    <property type="entry name" value="alpha/beta hydrolase"/>
    <property type="match status" value="1"/>
</dbReference>
<feature type="domain" description="Dienelactone hydrolase" evidence="1">
    <location>
        <begin position="28"/>
        <end position="191"/>
    </location>
</feature>
<sequence>MSLCEDCIKGIRHEGNPEGRWETLNGVESYVGTPSGEYRKDTVLLFVCDVFGPQLPNAQLLVDDFASNGIKEPPDLFEKDGIPFDFLESEENRQAFDLPAWLGRHGPAESSRPLLDKVITALKDQGVTMFAATGYCYGGRLVFDLAFENITSASIANHPSLLESPDDLEKYFTTSRAPLLLNTCSDDELFPPPVQS</sequence>
<keyword evidence="3" id="KW-1185">Reference proteome</keyword>
<dbReference type="Pfam" id="PF01738">
    <property type="entry name" value="DLH"/>
    <property type="match status" value="1"/>
</dbReference>
<dbReference type="InterPro" id="IPR002925">
    <property type="entry name" value="Dienelactn_hydro"/>
</dbReference>
<dbReference type="SUPFAM" id="SSF53474">
    <property type="entry name" value="alpha/beta-Hydrolases"/>
    <property type="match status" value="1"/>
</dbReference>
<organism evidence="2 3">
    <name type="scientific">Lentinula aciculospora</name>
    <dbReference type="NCBI Taxonomy" id="153920"/>
    <lineage>
        <taxon>Eukaryota</taxon>
        <taxon>Fungi</taxon>
        <taxon>Dikarya</taxon>
        <taxon>Basidiomycota</taxon>
        <taxon>Agaricomycotina</taxon>
        <taxon>Agaricomycetes</taxon>
        <taxon>Agaricomycetidae</taxon>
        <taxon>Agaricales</taxon>
        <taxon>Marasmiineae</taxon>
        <taxon>Omphalotaceae</taxon>
        <taxon>Lentinula</taxon>
    </lineage>
</organism>
<evidence type="ECO:0000313" key="2">
    <source>
        <dbReference type="EMBL" id="KAJ4475494.1"/>
    </source>
</evidence>
<dbReference type="PANTHER" id="PTHR17630">
    <property type="entry name" value="DIENELACTONE HYDROLASE"/>
    <property type="match status" value="1"/>
</dbReference>
<accession>A0A9W9DKX5</accession>
<dbReference type="PANTHER" id="PTHR17630:SF44">
    <property type="entry name" value="PROTEIN AIM2"/>
    <property type="match status" value="1"/>
</dbReference>
<proteinExistence type="predicted"/>
<dbReference type="InterPro" id="IPR029058">
    <property type="entry name" value="AB_hydrolase_fold"/>
</dbReference>
<dbReference type="OrthoDB" id="17560at2759"/>
<reference evidence="2" key="1">
    <citation type="submission" date="2022-08" db="EMBL/GenBank/DDBJ databases">
        <title>A Global Phylogenomic Analysis of the Shiitake Genus Lentinula.</title>
        <authorList>
            <consortium name="DOE Joint Genome Institute"/>
            <person name="Sierra-Patev S."/>
            <person name="Min B."/>
            <person name="Naranjo-Ortiz M."/>
            <person name="Looney B."/>
            <person name="Konkel Z."/>
            <person name="Slot J.C."/>
            <person name="Sakamoto Y."/>
            <person name="Steenwyk J.L."/>
            <person name="Rokas A."/>
            <person name="Carro J."/>
            <person name="Camarero S."/>
            <person name="Ferreira P."/>
            <person name="Molpeceres G."/>
            <person name="Ruiz-Duenas F.J."/>
            <person name="Serrano A."/>
            <person name="Henrissat B."/>
            <person name="Drula E."/>
            <person name="Hughes K.W."/>
            <person name="Mata J.L."/>
            <person name="Ishikawa N.K."/>
            <person name="Vargas-Isla R."/>
            <person name="Ushijima S."/>
            <person name="Smith C.A."/>
            <person name="Ahrendt S."/>
            <person name="Andreopoulos W."/>
            <person name="He G."/>
            <person name="Labutti K."/>
            <person name="Lipzen A."/>
            <person name="Ng V."/>
            <person name="Riley R."/>
            <person name="Sandor L."/>
            <person name="Barry K."/>
            <person name="Martinez A.T."/>
            <person name="Xiao Y."/>
            <person name="Gibbons J.G."/>
            <person name="Terashima K."/>
            <person name="Grigoriev I.V."/>
            <person name="Hibbett D.S."/>
        </authorList>
    </citation>
    <scope>NUCLEOTIDE SEQUENCE</scope>
    <source>
        <strain evidence="2">JLM2183</strain>
    </source>
</reference>
<dbReference type="GO" id="GO:0016787">
    <property type="term" value="F:hydrolase activity"/>
    <property type="evidence" value="ECO:0007669"/>
    <property type="project" value="UniProtKB-KW"/>
</dbReference>
<dbReference type="AlphaFoldDB" id="A0A9W9DKX5"/>
<comment type="caution">
    <text evidence="2">The sequence shown here is derived from an EMBL/GenBank/DDBJ whole genome shotgun (WGS) entry which is preliminary data.</text>
</comment>
<gene>
    <name evidence="2" type="ORF">J3R30DRAFT_3772305</name>
</gene>
<protein>
    <submittedName>
        <fullName evidence="2">Dienelactone hydrolase endo-1,3,1,4-beta-D-glucanase</fullName>
    </submittedName>
</protein>
<evidence type="ECO:0000259" key="1">
    <source>
        <dbReference type="Pfam" id="PF01738"/>
    </source>
</evidence>
<name>A0A9W9DKX5_9AGAR</name>
<keyword evidence="2" id="KW-0378">Hydrolase</keyword>